<evidence type="ECO:0000313" key="1">
    <source>
        <dbReference type="EMBL" id="GAU49309.1"/>
    </source>
</evidence>
<keyword evidence="2" id="KW-1185">Reference proteome</keyword>
<reference evidence="2" key="1">
    <citation type="journal article" date="2017" name="Front. Plant Sci.">
        <title>Climate Clever Clovers: New Paradigm to Reduce the Environmental Footprint of Ruminants by Breeding Low Methanogenic Forages Utilizing Haplotype Variation.</title>
        <authorList>
            <person name="Kaur P."/>
            <person name="Appels R."/>
            <person name="Bayer P.E."/>
            <person name="Keeble-Gagnere G."/>
            <person name="Wang J."/>
            <person name="Hirakawa H."/>
            <person name="Shirasawa K."/>
            <person name="Vercoe P."/>
            <person name="Stefanova K."/>
            <person name="Durmic Z."/>
            <person name="Nichols P."/>
            <person name="Revell C."/>
            <person name="Isobe S.N."/>
            <person name="Edwards D."/>
            <person name="Erskine W."/>
        </authorList>
    </citation>
    <scope>NUCLEOTIDE SEQUENCE [LARGE SCALE GENOMIC DNA]</scope>
    <source>
        <strain evidence="2">cv. Daliak</strain>
    </source>
</reference>
<dbReference type="Proteomes" id="UP000242715">
    <property type="component" value="Unassembled WGS sequence"/>
</dbReference>
<dbReference type="AlphaFoldDB" id="A0A2Z6PQG2"/>
<gene>
    <name evidence="1" type="ORF">TSUD_374280</name>
</gene>
<sequence>MCFNIFPSSCYPCLFIFCSSSPRRQPPLSVHSSGIALHPSADPFSTTHVFLALTPEQTLLSHRRCRRHDRKRS</sequence>
<organism evidence="1 2">
    <name type="scientific">Trifolium subterraneum</name>
    <name type="common">Subterranean clover</name>
    <dbReference type="NCBI Taxonomy" id="3900"/>
    <lineage>
        <taxon>Eukaryota</taxon>
        <taxon>Viridiplantae</taxon>
        <taxon>Streptophyta</taxon>
        <taxon>Embryophyta</taxon>
        <taxon>Tracheophyta</taxon>
        <taxon>Spermatophyta</taxon>
        <taxon>Magnoliopsida</taxon>
        <taxon>eudicotyledons</taxon>
        <taxon>Gunneridae</taxon>
        <taxon>Pentapetalae</taxon>
        <taxon>rosids</taxon>
        <taxon>fabids</taxon>
        <taxon>Fabales</taxon>
        <taxon>Fabaceae</taxon>
        <taxon>Papilionoideae</taxon>
        <taxon>50 kb inversion clade</taxon>
        <taxon>NPAAA clade</taxon>
        <taxon>Hologalegina</taxon>
        <taxon>IRL clade</taxon>
        <taxon>Trifolieae</taxon>
        <taxon>Trifolium</taxon>
    </lineage>
</organism>
<evidence type="ECO:0000313" key="2">
    <source>
        <dbReference type="Proteomes" id="UP000242715"/>
    </source>
</evidence>
<proteinExistence type="predicted"/>
<protein>
    <submittedName>
        <fullName evidence="1">Uncharacterized protein</fullName>
    </submittedName>
</protein>
<accession>A0A2Z6PQG2</accession>
<name>A0A2Z6PQG2_TRISU</name>
<dbReference type="EMBL" id="DF974546">
    <property type="protein sequence ID" value="GAU49309.1"/>
    <property type="molecule type" value="Genomic_DNA"/>
</dbReference>